<sequence length="254" mass="27643">MNVSSSRKIPRILSSELYKLVTLPSIWITLISTFVANLFFVAAFTSASTNVLGTAGTQSSLHIGLSSMVYLQAGFIILGTLATCSEYAGGQIRTTLTTVPWRGLQLTMKHVALGILTIPAAFIIVTCSMLYPLFILRETTVVVQLETIIESLVGATGYLTFTTLLSAALGAMLRRTTSTLVMLLTYYYVLSPLSRDVIPRIRDYFPDTAGLYMYIPPSSDVVNGFTPIQGAGISTLWTLTFITLAILLFAKRDA</sequence>
<evidence type="ECO:0008006" key="4">
    <source>
        <dbReference type="Google" id="ProtNLM"/>
    </source>
</evidence>
<gene>
    <name evidence="2" type="ORF">J2T19_000788</name>
</gene>
<dbReference type="RefSeq" id="WP_307213357.1">
    <property type="nucleotide sequence ID" value="NZ_JAUSTI010000002.1"/>
</dbReference>
<feature type="transmembrane region" description="Helical" evidence="1">
    <location>
        <begin position="20"/>
        <end position="44"/>
    </location>
</feature>
<keyword evidence="1" id="KW-0812">Transmembrane</keyword>
<protein>
    <recommendedName>
        <fullName evidence="4">ABC transporter permease</fullName>
    </recommendedName>
</protein>
<evidence type="ECO:0000256" key="1">
    <source>
        <dbReference type="SAM" id="Phobius"/>
    </source>
</evidence>
<comment type="caution">
    <text evidence="2">The sequence shown here is derived from an EMBL/GenBank/DDBJ whole genome shotgun (WGS) entry which is preliminary data.</text>
</comment>
<accession>A0ABT9W7X8</accession>
<feature type="transmembrane region" description="Helical" evidence="1">
    <location>
        <begin position="155"/>
        <end position="173"/>
    </location>
</feature>
<keyword evidence="3" id="KW-1185">Reference proteome</keyword>
<keyword evidence="1" id="KW-1133">Transmembrane helix</keyword>
<reference evidence="2 3" key="1">
    <citation type="submission" date="2023-07" db="EMBL/GenBank/DDBJ databases">
        <title>Sorghum-associated microbial communities from plants grown in Nebraska, USA.</title>
        <authorList>
            <person name="Schachtman D."/>
        </authorList>
    </citation>
    <scope>NUCLEOTIDE SEQUENCE [LARGE SCALE GENOMIC DNA]</scope>
    <source>
        <strain evidence="2 3">DS1314</strain>
    </source>
</reference>
<feature type="transmembrane region" description="Helical" evidence="1">
    <location>
        <begin position="69"/>
        <end position="90"/>
    </location>
</feature>
<feature type="transmembrane region" description="Helical" evidence="1">
    <location>
        <begin position="111"/>
        <end position="135"/>
    </location>
</feature>
<evidence type="ECO:0000313" key="2">
    <source>
        <dbReference type="EMBL" id="MDQ0169348.1"/>
    </source>
</evidence>
<proteinExistence type="predicted"/>
<keyword evidence="1" id="KW-0472">Membrane</keyword>
<dbReference type="Proteomes" id="UP001233836">
    <property type="component" value="Unassembled WGS sequence"/>
</dbReference>
<feature type="transmembrane region" description="Helical" evidence="1">
    <location>
        <begin position="228"/>
        <end position="250"/>
    </location>
</feature>
<name>A0ABT9W7X8_9BACL</name>
<organism evidence="2 3">
    <name type="scientific">Paenibacillus tundrae</name>
    <dbReference type="NCBI Taxonomy" id="528187"/>
    <lineage>
        <taxon>Bacteria</taxon>
        <taxon>Bacillati</taxon>
        <taxon>Bacillota</taxon>
        <taxon>Bacilli</taxon>
        <taxon>Bacillales</taxon>
        <taxon>Paenibacillaceae</taxon>
        <taxon>Paenibacillus</taxon>
    </lineage>
</organism>
<feature type="transmembrane region" description="Helical" evidence="1">
    <location>
        <begin position="180"/>
        <end position="198"/>
    </location>
</feature>
<evidence type="ECO:0000313" key="3">
    <source>
        <dbReference type="Proteomes" id="UP001233836"/>
    </source>
</evidence>
<dbReference type="EMBL" id="JAUSTI010000002">
    <property type="protein sequence ID" value="MDQ0169348.1"/>
    <property type="molecule type" value="Genomic_DNA"/>
</dbReference>